<name>A0A936ZDX2_9BURK</name>
<evidence type="ECO:0000256" key="1">
    <source>
        <dbReference type="SAM" id="MobiDB-lite"/>
    </source>
</evidence>
<gene>
    <name evidence="2" type="ORF">JI739_02240</name>
</gene>
<feature type="region of interest" description="Disordered" evidence="1">
    <location>
        <begin position="1"/>
        <end position="26"/>
    </location>
</feature>
<evidence type="ECO:0000313" key="3">
    <source>
        <dbReference type="Proteomes" id="UP000613011"/>
    </source>
</evidence>
<keyword evidence="3" id="KW-1185">Reference proteome</keyword>
<dbReference type="Proteomes" id="UP000613011">
    <property type="component" value="Unassembled WGS sequence"/>
</dbReference>
<protein>
    <submittedName>
        <fullName evidence="2">Uncharacterized protein</fullName>
    </submittedName>
</protein>
<dbReference type="RefSeq" id="WP_201682209.1">
    <property type="nucleotide sequence ID" value="NZ_JAEQNA010000001.1"/>
</dbReference>
<comment type="caution">
    <text evidence="2">The sequence shown here is derived from an EMBL/GenBank/DDBJ whole genome shotgun (WGS) entry which is preliminary data.</text>
</comment>
<reference evidence="2" key="1">
    <citation type="submission" date="2021-01" db="EMBL/GenBank/DDBJ databases">
        <title>Ramlibacter sp. strain AW1 16S ribosomal RNA gene Genome sequencing and assembly.</title>
        <authorList>
            <person name="Kang M."/>
        </authorList>
    </citation>
    <scope>NUCLEOTIDE SEQUENCE</scope>
    <source>
        <strain evidence="2">AW1</strain>
    </source>
</reference>
<dbReference type="EMBL" id="JAEQNA010000001">
    <property type="protein sequence ID" value="MBL0419157.1"/>
    <property type="molecule type" value="Genomic_DNA"/>
</dbReference>
<evidence type="ECO:0000313" key="2">
    <source>
        <dbReference type="EMBL" id="MBL0419157.1"/>
    </source>
</evidence>
<accession>A0A936ZDX2</accession>
<proteinExistence type="predicted"/>
<organism evidence="2 3">
    <name type="scientific">Ramlibacter aurantiacus</name>
    <dbReference type="NCBI Taxonomy" id="2801330"/>
    <lineage>
        <taxon>Bacteria</taxon>
        <taxon>Pseudomonadati</taxon>
        <taxon>Pseudomonadota</taxon>
        <taxon>Betaproteobacteria</taxon>
        <taxon>Burkholderiales</taxon>
        <taxon>Comamonadaceae</taxon>
        <taxon>Ramlibacter</taxon>
    </lineage>
</organism>
<sequence>MFNVFKRSSVRRPVAEGPPRAHHEPEVHIPVPDAAEIDGDAAWALWDQAVQELEGLVASTRTPAAESAA</sequence>
<dbReference type="AlphaFoldDB" id="A0A936ZDX2"/>